<reference evidence="2 3" key="1">
    <citation type="submission" date="2019-06" db="EMBL/GenBank/DDBJ databases">
        <title>A chromosomal-level reference genome of Carpinus fangiana (Coryloideae, Betulaceae).</title>
        <authorList>
            <person name="Yang X."/>
            <person name="Wang Z."/>
            <person name="Zhang L."/>
            <person name="Hao G."/>
            <person name="Liu J."/>
            <person name="Yang Y."/>
        </authorList>
    </citation>
    <scope>NUCLEOTIDE SEQUENCE [LARGE SCALE GENOMIC DNA]</scope>
    <source>
        <strain evidence="2">Cfa_2016G</strain>
        <tissue evidence="2">Leaf</tissue>
    </source>
</reference>
<sequence length="393" mass="45170">MDPQSLPVPVMDSAKPQSKGTPIKVRGKKHRPKPADRRQIAKAQAAHESKARKAVPTYTANTRQALVERATQPTASSTQPVHKWRSQSHVSAIEKLPFEILHYIFLLCLTPSFDLGLIRASPLIGARLSDSYVYNQYCRRAFRHVKDSAGVTYSLPNAPPVFDENLIKGRNQALRCRWMTWNYFQVLCTRLNIEGQQHLQKVKYLTSTQLEQKCAQGWPKLILKPSHIPIKLLRVPILEDTQILFLEALINAGGGIDPVGSFTAEYANDMYRYAVEHHNEHLQSLLLDNDINWFPWATTIHQVLHLTDYEPALVWRLHDAHIKRDEPYRRIEHGQWCTERFPFTDAGVMASLSQKNSTTPPKCWDEYNVSLRMDGPQTIWTILDKKPVMRARR</sequence>
<feature type="region of interest" description="Disordered" evidence="1">
    <location>
        <begin position="1"/>
        <end position="56"/>
    </location>
</feature>
<organism evidence="2 3">
    <name type="scientific">Carpinus fangiana</name>
    <dbReference type="NCBI Taxonomy" id="176857"/>
    <lineage>
        <taxon>Eukaryota</taxon>
        <taxon>Viridiplantae</taxon>
        <taxon>Streptophyta</taxon>
        <taxon>Embryophyta</taxon>
        <taxon>Tracheophyta</taxon>
        <taxon>Spermatophyta</taxon>
        <taxon>Magnoliopsida</taxon>
        <taxon>eudicotyledons</taxon>
        <taxon>Gunneridae</taxon>
        <taxon>Pentapetalae</taxon>
        <taxon>rosids</taxon>
        <taxon>fabids</taxon>
        <taxon>Fagales</taxon>
        <taxon>Betulaceae</taxon>
        <taxon>Carpinus</taxon>
    </lineage>
</organism>
<keyword evidence="3" id="KW-1185">Reference proteome</keyword>
<dbReference type="Proteomes" id="UP000327013">
    <property type="component" value="Unassembled WGS sequence"/>
</dbReference>
<evidence type="ECO:0000256" key="1">
    <source>
        <dbReference type="SAM" id="MobiDB-lite"/>
    </source>
</evidence>
<comment type="caution">
    <text evidence="2">The sequence shown here is derived from an EMBL/GenBank/DDBJ whole genome shotgun (WGS) entry which is preliminary data.</text>
</comment>
<gene>
    <name evidence="2" type="ORF">FH972_021216</name>
</gene>
<proteinExistence type="predicted"/>
<evidence type="ECO:0000313" key="3">
    <source>
        <dbReference type="Proteomes" id="UP000327013"/>
    </source>
</evidence>
<evidence type="ECO:0000313" key="2">
    <source>
        <dbReference type="EMBL" id="KAB8336909.1"/>
    </source>
</evidence>
<dbReference type="AlphaFoldDB" id="A0A5N6KP95"/>
<feature type="compositionally biased region" description="Basic and acidic residues" evidence="1">
    <location>
        <begin position="33"/>
        <end position="51"/>
    </location>
</feature>
<protein>
    <submittedName>
        <fullName evidence="2">Uncharacterized protein</fullName>
    </submittedName>
</protein>
<dbReference type="EMBL" id="VIBQ01000009">
    <property type="protein sequence ID" value="KAB8336909.1"/>
    <property type="molecule type" value="Genomic_DNA"/>
</dbReference>
<dbReference type="OrthoDB" id="4167490at2759"/>
<name>A0A5N6KP95_9ROSI</name>
<accession>A0A5N6KP95</accession>